<dbReference type="SMART" id="SM00382">
    <property type="entry name" value="AAA"/>
    <property type="match status" value="1"/>
</dbReference>
<dbReference type="SUPFAM" id="SSF52540">
    <property type="entry name" value="P-loop containing nucleoside triphosphate hydrolases"/>
    <property type="match status" value="1"/>
</dbReference>
<dbReference type="InterPro" id="IPR003439">
    <property type="entry name" value="ABC_transporter-like_ATP-bd"/>
</dbReference>
<evidence type="ECO:0000256" key="3">
    <source>
        <dbReference type="ARBA" id="ARBA00022741"/>
    </source>
</evidence>
<keyword evidence="1" id="KW-1003">Cell membrane</keyword>
<dbReference type="InterPro" id="IPR027417">
    <property type="entry name" value="P-loop_NTPase"/>
</dbReference>
<keyword evidence="7" id="KW-1185">Reference proteome</keyword>
<dbReference type="PANTHER" id="PTHR43875">
    <property type="entry name" value="MALTODEXTRIN IMPORT ATP-BINDING PROTEIN MSMX"/>
    <property type="match status" value="1"/>
</dbReference>
<dbReference type="PROSITE" id="PS50893">
    <property type="entry name" value="ABC_TRANSPORTER_2"/>
    <property type="match status" value="1"/>
</dbReference>
<protein>
    <submittedName>
        <fullName evidence="6">ABC transporter ATP-binding protein</fullName>
    </submittedName>
</protein>
<dbReference type="OrthoDB" id="5298774at2"/>
<evidence type="ECO:0000313" key="6">
    <source>
        <dbReference type="EMBL" id="RRN44940.1"/>
    </source>
</evidence>
<evidence type="ECO:0000259" key="5">
    <source>
        <dbReference type="PROSITE" id="PS50893"/>
    </source>
</evidence>
<dbReference type="InterPro" id="IPR047641">
    <property type="entry name" value="ABC_transpr_MalK/UgpC-like"/>
</dbReference>
<dbReference type="RefSeq" id="WP_125094371.1">
    <property type="nucleotide sequence ID" value="NZ_RRUE01000001.1"/>
</dbReference>
<proteinExistence type="predicted"/>
<dbReference type="PANTHER" id="PTHR43875:SF14">
    <property type="entry name" value="ABC TRANSPORTER ATP-BINDING PROTEIN"/>
    <property type="match status" value="1"/>
</dbReference>
<name>A0A426FQI2_9BURK</name>
<organism evidence="6 7">
    <name type="scientific">Lautropia dentalis</name>
    <dbReference type="NCBI Taxonomy" id="2490857"/>
    <lineage>
        <taxon>Bacteria</taxon>
        <taxon>Pseudomonadati</taxon>
        <taxon>Pseudomonadota</taxon>
        <taxon>Betaproteobacteria</taxon>
        <taxon>Burkholderiales</taxon>
        <taxon>Burkholderiaceae</taxon>
        <taxon>Lautropia</taxon>
    </lineage>
</organism>
<keyword evidence="2" id="KW-0472">Membrane</keyword>
<keyword evidence="4 6" id="KW-0067">ATP-binding</keyword>
<comment type="caution">
    <text evidence="6">The sequence shown here is derived from an EMBL/GenBank/DDBJ whole genome shotgun (WGS) entry which is preliminary data.</text>
</comment>
<sequence>MAFLRVSSLDVSGSRWPRWLGGRRGDGLTDIELMLDEGSLCTVFGDAGSGKSLLVQTLAGLHRPARGQVVLDGVDVTRLPPGRRRTALVPAMPVVYPALTVEENLAWPLRRQRLGDEQLSRQVQEMASLLGVLDVLHVAAGQLPPATAQRVAIGRALMRDDLALLLLDDALRILDAEGRRRMVGCLRQVQRSRRMCILITTRGQPDVMGLGDEWAMLDHGRILQQGRPAEFLQYPRTMAVASRLGGSCLNVLPARSEQGVARFAGIGLQPPSPPQLDLWLAELQAQFPQASIEMAIRAENVVLGRPGQEGCIEVVLTAIEDDGTWMHMHGVLPGTEVTVCAKVLVDSPVAYDLAALAGGAVQGRRQALQFINRHTLFFVDGRLVQ</sequence>
<dbReference type="EMBL" id="RRUE01000001">
    <property type="protein sequence ID" value="RRN44940.1"/>
    <property type="molecule type" value="Genomic_DNA"/>
</dbReference>
<evidence type="ECO:0000313" key="7">
    <source>
        <dbReference type="Proteomes" id="UP000270261"/>
    </source>
</evidence>
<dbReference type="AlphaFoldDB" id="A0A426FQI2"/>
<evidence type="ECO:0000256" key="1">
    <source>
        <dbReference type="ARBA" id="ARBA00022475"/>
    </source>
</evidence>
<accession>A0A426FQI2</accession>
<dbReference type="Pfam" id="PF00005">
    <property type="entry name" value="ABC_tran"/>
    <property type="match status" value="1"/>
</dbReference>
<evidence type="ECO:0000256" key="2">
    <source>
        <dbReference type="ARBA" id="ARBA00022519"/>
    </source>
</evidence>
<gene>
    <name evidence="6" type="ORF">EHV23_01285</name>
</gene>
<keyword evidence="3" id="KW-0547">Nucleotide-binding</keyword>
<keyword evidence="2" id="KW-0997">Cell inner membrane</keyword>
<feature type="domain" description="ABC transporter" evidence="5">
    <location>
        <begin position="4"/>
        <end position="244"/>
    </location>
</feature>
<dbReference type="Proteomes" id="UP000270261">
    <property type="component" value="Unassembled WGS sequence"/>
</dbReference>
<dbReference type="Gene3D" id="3.40.50.300">
    <property type="entry name" value="P-loop containing nucleotide triphosphate hydrolases"/>
    <property type="match status" value="1"/>
</dbReference>
<reference evidence="6 7" key="1">
    <citation type="submission" date="2018-11" db="EMBL/GenBank/DDBJ databases">
        <title>Genome sequencing of Lautropia sp. KCOM 2505 (= ChDC F240).</title>
        <authorList>
            <person name="Kook J.-K."/>
            <person name="Park S.-N."/>
            <person name="Lim Y.K."/>
        </authorList>
    </citation>
    <scope>NUCLEOTIDE SEQUENCE [LARGE SCALE GENOMIC DNA]</scope>
    <source>
        <strain evidence="6 7">KCOM 2505</strain>
    </source>
</reference>
<dbReference type="GO" id="GO:0055052">
    <property type="term" value="C:ATP-binding cassette (ABC) transporter complex, substrate-binding subunit-containing"/>
    <property type="evidence" value="ECO:0007669"/>
    <property type="project" value="TreeGrafter"/>
</dbReference>
<dbReference type="InterPro" id="IPR003593">
    <property type="entry name" value="AAA+_ATPase"/>
</dbReference>
<dbReference type="GO" id="GO:0016887">
    <property type="term" value="F:ATP hydrolysis activity"/>
    <property type="evidence" value="ECO:0007669"/>
    <property type="project" value="InterPro"/>
</dbReference>
<dbReference type="GO" id="GO:0005524">
    <property type="term" value="F:ATP binding"/>
    <property type="evidence" value="ECO:0007669"/>
    <property type="project" value="UniProtKB-KW"/>
</dbReference>
<evidence type="ECO:0000256" key="4">
    <source>
        <dbReference type="ARBA" id="ARBA00022840"/>
    </source>
</evidence>